<dbReference type="EMBL" id="CP119391">
    <property type="protein sequence ID" value="WNK19457.1"/>
    <property type="molecule type" value="Genomic_DNA"/>
</dbReference>
<evidence type="ECO:0000256" key="1">
    <source>
        <dbReference type="SAM" id="MobiDB-lite"/>
    </source>
</evidence>
<evidence type="ECO:0000313" key="4">
    <source>
        <dbReference type="EMBL" id="WNK19457.1"/>
    </source>
</evidence>
<dbReference type="InterPro" id="IPR027275">
    <property type="entry name" value="PRC-brl_dom"/>
</dbReference>
<organism evidence="4 5">
    <name type="scientific">Halomonas piscis</name>
    <dbReference type="NCBI Taxonomy" id="3031727"/>
    <lineage>
        <taxon>Bacteria</taxon>
        <taxon>Pseudomonadati</taxon>
        <taxon>Pseudomonadota</taxon>
        <taxon>Gammaproteobacteria</taxon>
        <taxon>Oceanospirillales</taxon>
        <taxon>Halomonadaceae</taxon>
        <taxon>Halomonas</taxon>
    </lineage>
</organism>
<dbReference type="SUPFAM" id="SSF50346">
    <property type="entry name" value="PRC-barrel domain"/>
    <property type="match status" value="1"/>
</dbReference>
<keyword evidence="5" id="KW-1185">Reference proteome</keyword>
<sequence>MRKNTLMTALGVSVLSFTLGAQAQSGQPQEQTGPQGMYSADNILDADAYIVNGSGDPIGEVEDILFDEEMKISALVVESGEVLGLGGRELVVGSNYFTLESYTEQDDDDVNDTEHRVMIDATSEEVEQFPAYNHDWWKQAKSNARDAWQTTQEGAKSAWQTTQEGAQNAWQKTREATSDMGNDGMDNPNN</sequence>
<protein>
    <submittedName>
        <fullName evidence="4">PRC-barrel domain-containing protein</fullName>
    </submittedName>
</protein>
<feature type="signal peptide" evidence="2">
    <location>
        <begin position="1"/>
        <end position="23"/>
    </location>
</feature>
<dbReference type="Proteomes" id="UP001301869">
    <property type="component" value="Chromosome"/>
</dbReference>
<feature type="compositionally biased region" description="Low complexity" evidence="1">
    <location>
        <begin position="179"/>
        <end position="190"/>
    </location>
</feature>
<gene>
    <name evidence="4" type="ORF">P1P91_11440</name>
</gene>
<feature type="region of interest" description="Disordered" evidence="1">
    <location>
        <begin position="143"/>
        <end position="190"/>
    </location>
</feature>
<keyword evidence="2" id="KW-0732">Signal</keyword>
<evidence type="ECO:0000259" key="3">
    <source>
        <dbReference type="Pfam" id="PF05239"/>
    </source>
</evidence>
<name>A0ABY9YXC0_9GAMM</name>
<feature type="domain" description="PRC-barrel" evidence="3">
    <location>
        <begin position="50"/>
        <end position="125"/>
    </location>
</feature>
<proteinExistence type="predicted"/>
<evidence type="ECO:0000313" key="5">
    <source>
        <dbReference type="Proteomes" id="UP001301869"/>
    </source>
</evidence>
<dbReference type="Gene3D" id="1.10.287.700">
    <property type="entry name" value="Helix hairpin bin"/>
    <property type="match status" value="1"/>
</dbReference>
<reference evidence="4 5" key="1">
    <citation type="submission" date="2023-03" db="EMBL/GenBank/DDBJ databases">
        <title>Halomonas sp. nov., isolated from Korean tranditional fermented seafood 'Jeotgal'.</title>
        <authorList>
            <person name="Kim B."/>
            <person name="Shin N.-R."/>
        </authorList>
    </citation>
    <scope>NUCLEOTIDE SEQUENCE [LARGE SCALE GENOMIC DNA]</scope>
    <source>
        <strain evidence="4 5">SG2L-4</strain>
    </source>
</reference>
<evidence type="ECO:0000256" key="2">
    <source>
        <dbReference type="SAM" id="SignalP"/>
    </source>
</evidence>
<dbReference type="Pfam" id="PF05239">
    <property type="entry name" value="PRC"/>
    <property type="match status" value="1"/>
</dbReference>
<dbReference type="Gene3D" id="2.30.30.240">
    <property type="entry name" value="PRC-barrel domain"/>
    <property type="match status" value="1"/>
</dbReference>
<feature type="chain" id="PRO_5045584557" evidence="2">
    <location>
        <begin position="24"/>
        <end position="190"/>
    </location>
</feature>
<dbReference type="InterPro" id="IPR011033">
    <property type="entry name" value="PRC_barrel-like_sf"/>
</dbReference>
<dbReference type="RefSeq" id="WP_311882760.1">
    <property type="nucleotide sequence ID" value="NZ_CP119391.1"/>
</dbReference>
<accession>A0ABY9YXC0</accession>
<feature type="compositionally biased region" description="Polar residues" evidence="1">
    <location>
        <begin position="148"/>
        <end position="171"/>
    </location>
</feature>